<keyword evidence="6 8" id="KW-1133">Transmembrane helix</keyword>
<evidence type="ECO:0000256" key="4">
    <source>
        <dbReference type="ARBA" id="ARBA00022475"/>
    </source>
</evidence>
<keyword evidence="4" id="KW-1003">Cell membrane</keyword>
<keyword evidence="5 8" id="KW-0812">Transmembrane</keyword>
<evidence type="ECO:0000313" key="9">
    <source>
        <dbReference type="EMBL" id="TCO74920.1"/>
    </source>
</evidence>
<accession>A0A4V6NPD4</accession>
<keyword evidence="10" id="KW-1185">Reference proteome</keyword>
<feature type="transmembrane region" description="Helical" evidence="8">
    <location>
        <begin position="220"/>
        <end position="245"/>
    </location>
</feature>
<evidence type="ECO:0000256" key="3">
    <source>
        <dbReference type="ARBA" id="ARBA00022448"/>
    </source>
</evidence>
<dbReference type="EMBL" id="SLWX01000011">
    <property type="protein sequence ID" value="TCO74920.1"/>
    <property type="molecule type" value="Genomic_DNA"/>
</dbReference>
<organism evidence="9 10">
    <name type="scientific">Chromatocurvus halotolerans</name>
    <dbReference type="NCBI Taxonomy" id="1132028"/>
    <lineage>
        <taxon>Bacteria</taxon>
        <taxon>Pseudomonadati</taxon>
        <taxon>Pseudomonadota</taxon>
        <taxon>Gammaproteobacteria</taxon>
        <taxon>Cellvibrionales</taxon>
        <taxon>Halieaceae</taxon>
        <taxon>Chromatocurvus</taxon>
    </lineage>
</organism>
<evidence type="ECO:0000313" key="10">
    <source>
        <dbReference type="Proteomes" id="UP000294980"/>
    </source>
</evidence>
<keyword evidence="3" id="KW-0813">Transport</keyword>
<dbReference type="Pfam" id="PF01594">
    <property type="entry name" value="AI-2E_transport"/>
    <property type="match status" value="1"/>
</dbReference>
<dbReference type="Proteomes" id="UP000294980">
    <property type="component" value="Unassembled WGS sequence"/>
</dbReference>
<sequence>MLEVFNKWYRRYLQEEESILLLVLLIVALVLLATVGDILAPLFAAIVLAYLVQGVANLMTRLGLPQWLGFTLSFAVFVGAFFGVLLGLLPLVWRQLVALAGELPRMLEGGRQMLAVLPSKYPELFNQEQINQVVAAAQVEIATYGQRLVTRTLAGIPGFLTVVIYLVLIPIMVFFFLKDRQQVMRWVSSFLPSRRPLLTRIWEEMNQQFANYARGKVVEVIIVGAVTYVSFTWLNLAYAALLALMVGLSVIIPYIGALLVTIPILAVALFQWGLSSEFYYVLAVYMVIQILDGNVLVPLLFSEAVNLHPVAIIVAVLFFGGIWGLWGVFFAIPLATLIKAVINAWPTRLDDAPADVNVSTGE</sequence>
<gene>
    <name evidence="9" type="ORF">EV688_11177</name>
</gene>
<dbReference type="InterPro" id="IPR002549">
    <property type="entry name" value="AI-2E-like"/>
</dbReference>
<reference evidence="9 10" key="1">
    <citation type="submission" date="2019-03" db="EMBL/GenBank/DDBJ databases">
        <title>Genomic Encyclopedia of Type Strains, Phase IV (KMG-IV): sequencing the most valuable type-strain genomes for metagenomic binning, comparative biology and taxonomic classification.</title>
        <authorList>
            <person name="Goeker M."/>
        </authorList>
    </citation>
    <scope>NUCLEOTIDE SEQUENCE [LARGE SCALE GENOMIC DNA]</scope>
    <source>
        <strain evidence="9 10">DSM 23344</strain>
    </source>
</reference>
<evidence type="ECO:0000256" key="1">
    <source>
        <dbReference type="ARBA" id="ARBA00004651"/>
    </source>
</evidence>
<feature type="transmembrane region" description="Helical" evidence="8">
    <location>
        <begin position="279"/>
        <end position="301"/>
    </location>
</feature>
<dbReference type="PANTHER" id="PTHR21716">
    <property type="entry name" value="TRANSMEMBRANE PROTEIN"/>
    <property type="match status" value="1"/>
</dbReference>
<comment type="subcellular location">
    <subcellularLocation>
        <location evidence="1">Cell membrane</location>
        <topology evidence="1">Multi-pass membrane protein</topology>
    </subcellularLocation>
</comment>
<feature type="transmembrane region" description="Helical" evidence="8">
    <location>
        <begin position="307"/>
        <end position="332"/>
    </location>
</feature>
<proteinExistence type="inferred from homology"/>
<evidence type="ECO:0000256" key="6">
    <source>
        <dbReference type="ARBA" id="ARBA00022989"/>
    </source>
</evidence>
<feature type="transmembrane region" description="Helical" evidence="8">
    <location>
        <begin position="67"/>
        <end position="93"/>
    </location>
</feature>
<dbReference type="PANTHER" id="PTHR21716:SF53">
    <property type="entry name" value="PERMEASE PERM-RELATED"/>
    <property type="match status" value="1"/>
</dbReference>
<dbReference type="OrthoDB" id="5562213at2"/>
<comment type="similarity">
    <text evidence="2">Belongs to the autoinducer-2 exporter (AI-2E) (TC 2.A.86) family.</text>
</comment>
<feature type="transmembrane region" description="Helical" evidence="8">
    <location>
        <begin position="156"/>
        <end position="177"/>
    </location>
</feature>
<evidence type="ECO:0000256" key="8">
    <source>
        <dbReference type="SAM" id="Phobius"/>
    </source>
</evidence>
<comment type="caution">
    <text evidence="9">The sequence shown here is derived from an EMBL/GenBank/DDBJ whole genome shotgun (WGS) entry which is preliminary data.</text>
</comment>
<evidence type="ECO:0000256" key="2">
    <source>
        <dbReference type="ARBA" id="ARBA00009773"/>
    </source>
</evidence>
<feature type="transmembrane region" description="Helical" evidence="8">
    <location>
        <begin position="19"/>
        <end position="36"/>
    </location>
</feature>
<dbReference type="GO" id="GO:0055085">
    <property type="term" value="P:transmembrane transport"/>
    <property type="evidence" value="ECO:0007669"/>
    <property type="project" value="TreeGrafter"/>
</dbReference>
<protein>
    <submittedName>
        <fullName evidence="9">Putative permease</fullName>
    </submittedName>
</protein>
<keyword evidence="7 8" id="KW-0472">Membrane</keyword>
<dbReference type="GO" id="GO:0005886">
    <property type="term" value="C:plasma membrane"/>
    <property type="evidence" value="ECO:0007669"/>
    <property type="project" value="UniProtKB-SubCell"/>
</dbReference>
<feature type="transmembrane region" description="Helical" evidence="8">
    <location>
        <begin position="251"/>
        <end position="272"/>
    </location>
</feature>
<dbReference type="AlphaFoldDB" id="A0A4V6NPD4"/>
<evidence type="ECO:0000256" key="5">
    <source>
        <dbReference type="ARBA" id="ARBA00022692"/>
    </source>
</evidence>
<dbReference type="RefSeq" id="WP_117318940.1">
    <property type="nucleotide sequence ID" value="NZ_QQSW01000016.1"/>
</dbReference>
<name>A0A4V6NPD4_9GAMM</name>
<evidence type="ECO:0000256" key="7">
    <source>
        <dbReference type="ARBA" id="ARBA00023136"/>
    </source>
</evidence>